<accession>A0A813K7Q8</accession>
<organism evidence="3 4">
    <name type="scientific">Polarella glacialis</name>
    <name type="common">Dinoflagellate</name>
    <dbReference type="NCBI Taxonomy" id="89957"/>
    <lineage>
        <taxon>Eukaryota</taxon>
        <taxon>Sar</taxon>
        <taxon>Alveolata</taxon>
        <taxon>Dinophyceae</taxon>
        <taxon>Suessiales</taxon>
        <taxon>Suessiaceae</taxon>
        <taxon>Polarella</taxon>
    </lineage>
</organism>
<reference evidence="3" key="1">
    <citation type="submission" date="2021-02" db="EMBL/GenBank/DDBJ databases">
        <authorList>
            <person name="Dougan E. K."/>
            <person name="Rhodes N."/>
            <person name="Thang M."/>
            <person name="Chan C."/>
        </authorList>
    </citation>
    <scope>NUCLEOTIDE SEQUENCE</scope>
</reference>
<dbReference type="Proteomes" id="UP000654075">
    <property type="component" value="Unassembled WGS sequence"/>
</dbReference>
<sequence length="125" mass="14379">MGVVVPVIHRCCSGDSHDESESEWLHRVLMSGWGSRRPYCPYLYGTKEFGPDTAESNIVERRVARLCPVDNNNNTNNSSKNNNNNKSKSSSNYHNNNNNVPCWREVDLQYYGHLLAKARLYQPKY</sequence>
<keyword evidence="5" id="KW-1185">Reference proteome</keyword>
<proteinExistence type="predicted"/>
<dbReference type="AlphaFoldDB" id="A0A813K7Q8"/>
<evidence type="ECO:0000313" key="2">
    <source>
        <dbReference type="EMBL" id="CAE8619045.1"/>
    </source>
</evidence>
<evidence type="ECO:0000256" key="1">
    <source>
        <dbReference type="SAM" id="MobiDB-lite"/>
    </source>
</evidence>
<dbReference type="Proteomes" id="UP000626109">
    <property type="component" value="Unassembled WGS sequence"/>
</dbReference>
<comment type="caution">
    <text evidence="3">The sequence shown here is derived from an EMBL/GenBank/DDBJ whole genome shotgun (WGS) entry which is preliminary data.</text>
</comment>
<evidence type="ECO:0000313" key="4">
    <source>
        <dbReference type="Proteomes" id="UP000626109"/>
    </source>
</evidence>
<evidence type="ECO:0000313" key="5">
    <source>
        <dbReference type="Proteomes" id="UP000654075"/>
    </source>
</evidence>
<evidence type="ECO:0000313" key="3">
    <source>
        <dbReference type="EMBL" id="CAE8696901.1"/>
    </source>
</evidence>
<dbReference type="EMBL" id="CAJNNV010026805">
    <property type="protein sequence ID" value="CAE8619045.1"/>
    <property type="molecule type" value="Genomic_DNA"/>
</dbReference>
<protein>
    <submittedName>
        <fullName evidence="3">Uncharacterized protein</fullName>
    </submittedName>
</protein>
<dbReference type="EMBL" id="CAJNNW010028612">
    <property type="protein sequence ID" value="CAE8696901.1"/>
    <property type="molecule type" value="Genomic_DNA"/>
</dbReference>
<feature type="region of interest" description="Disordered" evidence="1">
    <location>
        <begin position="66"/>
        <end position="94"/>
    </location>
</feature>
<gene>
    <name evidence="2" type="ORF">PGLA1383_LOCUS36639</name>
    <name evidence="3" type="ORF">PGLA2088_LOCUS30048</name>
</gene>
<feature type="compositionally biased region" description="Low complexity" evidence="1">
    <location>
        <begin position="71"/>
        <end position="94"/>
    </location>
</feature>
<name>A0A813K7Q8_POLGL</name>